<sequence length="439" mass="51424">MTKISNKILLLIGLCLSLSSQADNYHVFDQEIINPVMLDESDLIKDPRLLESFILQAIDQHRTEDLRLLRTLIDQNTIDPFVYHYGLGYLAMQDGHYKQAIRHFEHILKINQDFNQISLLLMQALAFDKQYARADDILVSLLEDPRVNNEMKQRLVQDQKWLKDRQAWQTSLGGGMLHDTNINNSPKIKSYQGWQLSPPVTASGINISAAAQKNTNFYQNFSLQTQFGFDVKYYNKHQFNDIHALVGTGIAYQDNDSSAGVMPFYQKRWYGNKPYSDTLGARLWYQKKSSPKASIGLSGAAGQIEHQERKFLDGHYFNTSIGVYGSNQWMNINHHQQHAQEDSESYQDYGVSFGFLHSWQPVHLTHRFSASYRHYDAADIFNITRRDWRYETWHRLWHERFQYRGYIPSLNVNYERVDSNHFAFDTEDIQAYFEIHKHF</sequence>
<feature type="domain" description="Surface lipoprotein assembly modifier C-terminal" evidence="10">
    <location>
        <begin position="168"/>
        <end position="439"/>
    </location>
</feature>
<name>A0A1S9ZPC5_9GAMM</name>
<dbReference type="InterPro" id="IPR019734">
    <property type="entry name" value="TPR_rpt"/>
</dbReference>
<gene>
    <name evidence="12" type="ORF">B0180_01210</name>
</gene>
<comment type="subcellular location">
    <subcellularLocation>
        <location evidence="1">Cell outer membrane</location>
        <topology evidence="1">Multi-pass membrane protein</topology>
    </subcellularLocation>
</comment>
<evidence type="ECO:0000313" key="12">
    <source>
        <dbReference type="EMBL" id="OOR85439.1"/>
    </source>
</evidence>
<feature type="signal peptide" evidence="9">
    <location>
        <begin position="1"/>
        <end position="22"/>
    </location>
</feature>
<feature type="domain" description="Surface lipoprotein assembly modifier N-terminal TPR repeats region" evidence="11">
    <location>
        <begin position="38"/>
        <end position="136"/>
    </location>
</feature>
<dbReference type="SMART" id="SM00028">
    <property type="entry name" value="TPR"/>
    <property type="match status" value="1"/>
</dbReference>
<dbReference type="EMBL" id="MUXT01000001">
    <property type="protein sequence ID" value="OOR85439.1"/>
    <property type="molecule type" value="Genomic_DNA"/>
</dbReference>
<comment type="similarity">
    <text evidence="7">Belongs to the Slam family.</text>
</comment>
<keyword evidence="3" id="KW-0812">Transmembrane</keyword>
<evidence type="ECO:0000256" key="5">
    <source>
        <dbReference type="ARBA" id="ARBA00023136"/>
    </source>
</evidence>
<evidence type="ECO:0000256" key="1">
    <source>
        <dbReference type="ARBA" id="ARBA00004571"/>
    </source>
</evidence>
<feature type="chain" id="PRO_5013295284" evidence="9">
    <location>
        <begin position="23"/>
        <end position="439"/>
    </location>
</feature>
<keyword evidence="5" id="KW-0472">Membrane</keyword>
<evidence type="ECO:0000256" key="9">
    <source>
        <dbReference type="SAM" id="SignalP"/>
    </source>
</evidence>
<keyword evidence="6" id="KW-0998">Cell outer membrane</keyword>
<dbReference type="InterPro" id="IPR057556">
    <property type="entry name" value="TPR_Slam"/>
</dbReference>
<dbReference type="AlphaFoldDB" id="A0A1S9ZPC5"/>
<evidence type="ECO:0000256" key="2">
    <source>
        <dbReference type="ARBA" id="ARBA00022452"/>
    </source>
</evidence>
<dbReference type="InterPro" id="IPR011990">
    <property type="entry name" value="TPR-like_helical_dom_sf"/>
</dbReference>
<dbReference type="PROSITE" id="PS50005">
    <property type="entry name" value="TPR"/>
    <property type="match status" value="1"/>
</dbReference>
<dbReference type="GO" id="GO:0009279">
    <property type="term" value="C:cell outer membrane"/>
    <property type="evidence" value="ECO:0007669"/>
    <property type="project" value="UniProtKB-SubCell"/>
</dbReference>
<dbReference type="SUPFAM" id="SSF48452">
    <property type="entry name" value="TPR-like"/>
    <property type="match status" value="1"/>
</dbReference>
<evidence type="ECO:0000313" key="13">
    <source>
        <dbReference type="Proteomes" id="UP000190322"/>
    </source>
</evidence>
<organism evidence="12 13">
    <name type="scientific">Moraxella canis</name>
    <dbReference type="NCBI Taxonomy" id="90239"/>
    <lineage>
        <taxon>Bacteria</taxon>
        <taxon>Pseudomonadati</taxon>
        <taxon>Pseudomonadota</taxon>
        <taxon>Gammaproteobacteria</taxon>
        <taxon>Moraxellales</taxon>
        <taxon>Moraxellaceae</taxon>
        <taxon>Moraxella</taxon>
    </lineage>
</organism>
<evidence type="ECO:0000256" key="6">
    <source>
        <dbReference type="ARBA" id="ARBA00023237"/>
    </source>
</evidence>
<evidence type="ECO:0000256" key="3">
    <source>
        <dbReference type="ARBA" id="ARBA00022692"/>
    </source>
</evidence>
<protein>
    <submittedName>
        <fullName evidence="12">Uncharacterized protein</fullName>
    </submittedName>
</protein>
<comment type="caution">
    <text evidence="12">The sequence shown here is derived from an EMBL/GenBank/DDBJ whole genome shotgun (WGS) entry which is preliminary data.</text>
</comment>
<dbReference type="Pfam" id="PF04575">
    <property type="entry name" value="SlipAM"/>
    <property type="match status" value="1"/>
</dbReference>
<accession>A0A1S9ZPC5</accession>
<keyword evidence="2" id="KW-1134">Transmembrane beta strand</keyword>
<evidence type="ECO:0000256" key="4">
    <source>
        <dbReference type="ARBA" id="ARBA00022729"/>
    </source>
</evidence>
<keyword evidence="8" id="KW-0802">TPR repeat</keyword>
<dbReference type="Gene3D" id="1.25.40.10">
    <property type="entry name" value="Tetratricopeptide repeat domain"/>
    <property type="match status" value="1"/>
</dbReference>
<dbReference type="Proteomes" id="UP000190322">
    <property type="component" value="Unassembled WGS sequence"/>
</dbReference>
<evidence type="ECO:0000256" key="8">
    <source>
        <dbReference type="PROSITE-ProRule" id="PRU00339"/>
    </source>
</evidence>
<reference evidence="12 13" key="1">
    <citation type="submission" date="2017-02" db="EMBL/GenBank/DDBJ databases">
        <title>Draft genome sequence of Moraxella canis CCUG 8415A type strain.</title>
        <authorList>
            <person name="Engstrom-Jakobsson H."/>
            <person name="Salva-Serra F."/>
            <person name="Thorell K."/>
            <person name="Gonzales-Siles L."/>
            <person name="Karlsson R."/>
            <person name="Boulund F."/>
            <person name="Engstrand L."/>
            <person name="Moore E."/>
        </authorList>
    </citation>
    <scope>NUCLEOTIDE SEQUENCE [LARGE SCALE GENOMIC DNA]</scope>
    <source>
        <strain evidence="12 13">CCUG 8415A</strain>
    </source>
</reference>
<dbReference type="InterPro" id="IPR007655">
    <property type="entry name" value="Slam_C"/>
</dbReference>
<evidence type="ECO:0000256" key="7">
    <source>
        <dbReference type="ARBA" id="ARBA00023609"/>
    </source>
</evidence>
<feature type="repeat" description="TPR" evidence="8">
    <location>
        <begin position="81"/>
        <end position="114"/>
    </location>
</feature>
<proteinExistence type="inferred from homology"/>
<keyword evidence="4 9" id="KW-0732">Signal</keyword>
<dbReference type="RefSeq" id="WP_167366899.1">
    <property type="nucleotide sequence ID" value="NZ_MUXT01000001.1"/>
</dbReference>
<evidence type="ECO:0000259" key="10">
    <source>
        <dbReference type="Pfam" id="PF04575"/>
    </source>
</evidence>
<evidence type="ECO:0000259" key="11">
    <source>
        <dbReference type="Pfam" id="PF24575"/>
    </source>
</evidence>
<dbReference type="Pfam" id="PF24575">
    <property type="entry name" value="TPR_Slam"/>
    <property type="match status" value="1"/>
</dbReference>